<reference evidence="2 3" key="1">
    <citation type="submission" date="2023-09" db="EMBL/GenBank/DDBJ databases">
        <title>Whole genome shotgun sequencing (WGS) of Bosea sp. ZW T0_25, isolated from stored onions (Allium cepa).</title>
        <authorList>
            <person name="Stoll D.A."/>
            <person name="Huch M."/>
        </authorList>
    </citation>
    <scope>NUCLEOTIDE SEQUENCE [LARGE SCALE GENOMIC DNA]</scope>
    <source>
        <strain evidence="2 3">ZW T0_25</strain>
    </source>
</reference>
<evidence type="ECO:0000256" key="1">
    <source>
        <dbReference type="SAM" id="MobiDB-lite"/>
    </source>
</evidence>
<dbReference type="RefSeq" id="WP_316021470.1">
    <property type="nucleotide sequence ID" value="NZ_JAWDID010000084.1"/>
</dbReference>
<evidence type="ECO:0000313" key="3">
    <source>
        <dbReference type="Proteomes" id="UP001254257"/>
    </source>
</evidence>
<proteinExistence type="predicted"/>
<evidence type="ECO:0000313" key="2">
    <source>
        <dbReference type="EMBL" id="MDU0343761.1"/>
    </source>
</evidence>
<accession>A0ABU3SGE2</accession>
<gene>
    <name evidence="2" type="ORF">RKE40_28090</name>
</gene>
<feature type="compositionally biased region" description="Basic and acidic residues" evidence="1">
    <location>
        <begin position="76"/>
        <end position="95"/>
    </location>
</feature>
<feature type="region of interest" description="Disordered" evidence="1">
    <location>
        <begin position="60"/>
        <end position="95"/>
    </location>
</feature>
<comment type="caution">
    <text evidence="2">The sequence shown here is derived from an EMBL/GenBank/DDBJ whole genome shotgun (WGS) entry which is preliminary data.</text>
</comment>
<dbReference type="Proteomes" id="UP001254257">
    <property type="component" value="Unassembled WGS sequence"/>
</dbReference>
<sequence length="95" mass="10407">MVDDEDASAVRGGMDRAHHSGGTGAQDDSVEMRGRHRMLLTPERPMRAVRSAWIAAALNSASGKSSATAHQPVRPRSSDLSRRCDPERARLKWRG</sequence>
<protein>
    <submittedName>
        <fullName evidence="2">Uncharacterized protein</fullName>
    </submittedName>
</protein>
<feature type="compositionally biased region" description="Polar residues" evidence="1">
    <location>
        <begin position="60"/>
        <end position="69"/>
    </location>
</feature>
<keyword evidence="3" id="KW-1185">Reference proteome</keyword>
<feature type="region of interest" description="Disordered" evidence="1">
    <location>
        <begin position="1"/>
        <end position="32"/>
    </location>
</feature>
<organism evidence="2 3">
    <name type="scientific">Bosea rubneri</name>
    <dbReference type="NCBI Taxonomy" id="3075434"/>
    <lineage>
        <taxon>Bacteria</taxon>
        <taxon>Pseudomonadati</taxon>
        <taxon>Pseudomonadota</taxon>
        <taxon>Alphaproteobacteria</taxon>
        <taxon>Hyphomicrobiales</taxon>
        <taxon>Boseaceae</taxon>
        <taxon>Bosea</taxon>
    </lineage>
</organism>
<dbReference type="EMBL" id="JAWDID010000084">
    <property type="protein sequence ID" value="MDU0343761.1"/>
    <property type="molecule type" value="Genomic_DNA"/>
</dbReference>
<name>A0ABU3SGE2_9HYPH</name>